<dbReference type="RefSeq" id="WP_191804462.1">
    <property type="nucleotide sequence ID" value="NZ_JACSQL010000018.1"/>
</dbReference>
<comment type="caution">
    <text evidence="2">The sequence shown here is derived from an EMBL/GenBank/DDBJ whole genome shotgun (WGS) entry which is preliminary data.</text>
</comment>
<dbReference type="SUPFAM" id="SSF55729">
    <property type="entry name" value="Acyl-CoA N-acyltransferases (Nat)"/>
    <property type="match status" value="1"/>
</dbReference>
<dbReference type="Pfam" id="PF13530">
    <property type="entry name" value="SCP2_2"/>
    <property type="match status" value="1"/>
</dbReference>
<protein>
    <submittedName>
        <fullName evidence="2">GNAT family N-acetyltransferase</fullName>
    </submittedName>
</protein>
<dbReference type="SUPFAM" id="SSF55718">
    <property type="entry name" value="SCP-like"/>
    <property type="match status" value="1"/>
</dbReference>
<dbReference type="Proteomes" id="UP000608071">
    <property type="component" value="Unassembled WGS sequence"/>
</dbReference>
<gene>
    <name evidence="2" type="ORF">H9647_22925</name>
</gene>
<organism evidence="2 3">
    <name type="scientific">Paenibacillus gallinarum</name>
    <dbReference type="NCBI Taxonomy" id="2762232"/>
    <lineage>
        <taxon>Bacteria</taxon>
        <taxon>Bacillati</taxon>
        <taxon>Bacillota</taxon>
        <taxon>Bacilli</taxon>
        <taxon>Bacillales</taxon>
        <taxon>Paenibacillaceae</taxon>
        <taxon>Paenibacillus</taxon>
    </lineage>
</organism>
<reference evidence="2 3" key="1">
    <citation type="submission" date="2020-08" db="EMBL/GenBank/DDBJ databases">
        <title>A Genomic Blueprint of the Chicken Gut Microbiome.</title>
        <authorList>
            <person name="Gilroy R."/>
            <person name="Ravi A."/>
            <person name="Getino M."/>
            <person name="Pursley I."/>
            <person name="Horton D.L."/>
            <person name="Alikhan N.-F."/>
            <person name="Baker D."/>
            <person name="Gharbi K."/>
            <person name="Hall N."/>
            <person name="Watson M."/>
            <person name="Adriaenssens E.M."/>
            <person name="Foster-Nyarko E."/>
            <person name="Jarju S."/>
            <person name="Secka A."/>
            <person name="Antonio M."/>
            <person name="Oren A."/>
            <person name="Chaudhuri R."/>
            <person name="La Ragione R.M."/>
            <person name="Hildebrand F."/>
            <person name="Pallen M.J."/>
        </authorList>
    </citation>
    <scope>NUCLEOTIDE SEQUENCE [LARGE SCALE GENOMIC DNA]</scope>
    <source>
        <strain evidence="2 3">Sa2BVA9</strain>
    </source>
</reference>
<evidence type="ECO:0000313" key="3">
    <source>
        <dbReference type="Proteomes" id="UP000608071"/>
    </source>
</evidence>
<evidence type="ECO:0000259" key="1">
    <source>
        <dbReference type="PROSITE" id="PS51186"/>
    </source>
</evidence>
<dbReference type="EMBL" id="JACSQL010000018">
    <property type="protein sequence ID" value="MBD7970924.1"/>
    <property type="molecule type" value="Genomic_DNA"/>
</dbReference>
<dbReference type="PANTHER" id="PTHR37817:SF1">
    <property type="entry name" value="N-ACETYLTRANSFERASE EIS"/>
    <property type="match status" value="1"/>
</dbReference>
<dbReference type="Gene3D" id="3.30.1050.10">
    <property type="entry name" value="SCP2 sterol-binding domain"/>
    <property type="match status" value="1"/>
</dbReference>
<dbReference type="PANTHER" id="PTHR37817">
    <property type="entry name" value="N-ACETYLTRANSFERASE EIS"/>
    <property type="match status" value="1"/>
</dbReference>
<evidence type="ECO:0000313" key="2">
    <source>
        <dbReference type="EMBL" id="MBD7970924.1"/>
    </source>
</evidence>
<feature type="domain" description="N-acetyltransferase" evidence="1">
    <location>
        <begin position="1"/>
        <end position="147"/>
    </location>
</feature>
<dbReference type="PROSITE" id="PS51186">
    <property type="entry name" value="GNAT"/>
    <property type="match status" value="1"/>
</dbReference>
<dbReference type="Pfam" id="PF13527">
    <property type="entry name" value="Acetyltransf_9"/>
    <property type="match status" value="1"/>
</dbReference>
<dbReference type="Gene3D" id="3.40.630.30">
    <property type="match status" value="2"/>
</dbReference>
<dbReference type="InterPro" id="IPR051554">
    <property type="entry name" value="Acetyltransferase_Eis"/>
</dbReference>
<proteinExistence type="predicted"/>
<dbReference type="CDD" id="cd04301">
    <property type="entry name" value="NAT_SF"/>
    <property type="match status" value="1"/>
</dbReference>
<name>A0ABR8T5P4_9BACL</name>
<accession>A0ABR8T5P4</accession>
<dbReference type="InterPro" id="IPR041380">
    <property type="entry name" value="Acetyltransf_17"/>
</dbReference>
<dbReference type="InterPro" id="IPR016181">
    <property type="entry name" value="Acyl_CoA_acyltransferase"/>
</dbReference>
<keyword evidence="3" id="KW-1185">Reference proteome</keyword>
<dbReference type="InterPro" id="IPR036527">
    <property type="entry name" value="SCP2_sterol-bd_dom_sf"/>
</dbReference>
<dbReference type="Pfam" id="PF17668">
    <property type="entry name" value="Acetyltransf_17"/>
    <property type="match status" value="1"/>
</dbReference>
<sequence length="391" mass="45724">MEIRQLKAEEYEQSVSLSEYAFQYTLTPEQKEERKERFKPEQFWGVFEEERLQAKLTILPLKVYLQGKVVPMGGIAGVATWPENRRKGHVSQLLGQALKAMKEQGQSLSFLHPFSIPFYRKYGWELYAEYKNYIISSEQFPPKIEYPGKVVRDIKDISILNKLYQSFASCYQGTLVRDEEWWKYSVLDHTKHSAVYYSHDGDPQGYVLYELKDKMLVCHEFVYLNEEARGALWTFFSNHDSRIEQVKLTMVPCDDDLPYMLPDPRVIQETIPYFMARIVDIESFIQQYTFEAGNSSELTIQVEDKAAPWNAGLWKISINEQGQAKVIKTMGEKEEVQPDLIADIQDWTALFLGYKRPEQLFHIQKLKGQSQKGKELENLIPKAQTLLMDFF</sequence>
<dbReference type="InterPro" id="IPR025559">
    <property type="entry name" value="Eis_dom"/>
</dbReference>
<dbReference type="InterPro" id="IPR000182">
    <property type="entry name" value="GNAT_dom"/>
</dbReference>